<organism evidence="4 5">
    <name type="scientific">Prosthecobacter algae</name>
    <dbReference type="NCBI Taxonomy" id="1144682"/>
    <lineage>
        <taxon>Bacteria</taxon>
        <taxon>Pseudomonadati</taxon>
        <taxon>Verrucomicrobiota</taxon>
        <taxon>Verrucomicrobiia</taxon>
        <taxon>Verrucomicrobiales</taxon>
        <taxon>Verrucomicrobiaceae</taxon>
        <taxon>Prosthecobacter</taxon>
    </lineage>
</organism>
<comment type="caution">
    <text evidence="4">The sequence shown here is derived from an EMBL/GenBank/DDBJ whole genome shotgun (WGS) entry which is preliminary data.</text>
</comment>
<evidence type="ECO:0000313" key="5">
    <source>
        <dbReference type="Proteomes" id="UP001499852"/>
    </source>
</evidence>
<evidence type="ECO:0000313" key="4">
    <source>
        <dbReference type="EMBL" id="GAA5134495.1"/>
    </source>
</evidence>
<evidence type="ECO:0000256" key="1">
    <source>
        <dbReference type="SAM" id="Coils"/>
    </source>
</evidence>
<dbReference type="Pfam" id="PF02591">
    <property type="entry name" value="Zn_ribbon_9"/>
    <property type="match status" value="1"/>
</dbReference>
<evidence type="ECO:0000259" key="2">
    <source>
        <dbReference type="Pfam" id="PF02591"/>
    </source>
</evidence>
<gene>
    <name evidence="4" type="ORF">GCM10023213_06310</name>
</gene>
<dbReference type="EMBL" id="BAABIA010000001">
    <property type="protein sequence ID" value="GAA5134495.1"/>
    <property type="molecule type" value="Genomic_DNA"/>
</dbReference>
<reference evidence="5" key="1">
    <citation type="journal article" date="2019" name="Int. J. Syst. Evol. Microbiol.">
        <title>The Global Catalogue of Microorganisms (GCM) 10K type strain sequencing project: providing services to taxonomists for standard genome sequencing and annotation.</title>
        <authorList>
            <consortium name="The Broad Institute Genomics Platform"/>
            <consortium name="The Broad Institute Genome Sequencing Center for Infectious Disease"/>
            <person name="Wu L."/>
            <person name="Ma J."/>
        </authorList>
    </citation>
    <scope>NUCLEOTIDE SEQUENCE [LARGE SCALE GENOMIC DNA]</scope>
    <source>
        <strain evidence="5">JCM 18053</strain>
    </source>
</reference>
<proteinExistence type="predicted"/>
<feature type="coiled-coil region" evidence="1">
    <location>
        <begin position="103"/>
        <end position="151"/>
    </location>
</feature>
<feature type="domain" description="C4-type zinc ribbon" evidence="2">
    <location>
        <begin position="212"/>
        <end position="243"/>
    </location>
</feature>
<dbReference type="InterPro" id="IPR003743">
    <property type="entry name" value="Zf-RING_7"/>
</dbReference>
<protein>
    <submittedName>
        <fullName evidence="4">Zinc ribbon domain-containing protein</fullName>
    </submittedName>
</protein>
<keyword evidence="5" id="KW-1185">Reference proteome</keyword>
<evidence type="ECO:0000259" key="3">
    <source>
        <dbReference type="Pfam" id="PF24481"/>
    </source>
</evidence>
<sequence length="247" mass="27735">MRVLVTLRHHVGEMLPEITQLIKLQQRDQRIRALQKELKDIPKNEAMAKMQLAGDLAAVEAANQRAKEIEVKIKGVELDIATRQNSIKRLHDQQFETRKNDEFQALGHEIKRYEGDVRALEDTELEHMEALETAKAVLKEAQAKLAITQERVNEDLKSLAIRAEGVKSRLTDEEAERKTLADPVEAGTLSLYDRLFTKKGDAAVVALTNGICGGCHMKVVMGTVQQLRAGELLTQCESCGRILYLVE</sequence>
<accession>A0ABP9NVQ2</accession>
<dbReference type="Proteomes" id="UP001499852">
    <property type="component" value="Unassembled WGS sequence"/>
</dbReference>
<keyword evidence="1" id="KW-0175">Coiled coil</keyword>
<dbReference type="InterPro" id="IPR056003">
    <property type="entry name" value="CT398_CC_hairpin"/>
</dbReference>
<feature type="domain" description="CT398-like coiled coil hairpin" evidence="3">
    <location>
        <begin position="24"/>
        <end position="200"/>
    </location>
</feature>
<dbReference type="Pfam" id="PF24481">
    <property type="entry name" value="CT398_CC"/>
    <property type="match status" value="1"/>
</dbReference>
<name>A0ABP9NVQ2_9BACT</name>
<dbReference type="Gene3D" id="1.10.287.1490">
    <property type="match status" value="1"/>
</dbReference>